<comment type="caution">
    <text evidence="2">The sequence shown here is derived from an EMBL/GenBank/DDBJ whole genome shotgun (WGS) entry which is preliminary data.</text>
</comment>
<dbReference type="RefSeq" id="WP_174192354.1">
    <property type="nucleotide sequence ID" value="NZ_JABULH010000001.1"/>
</dbReference>
<dbReference type="Gene3D" id="2.40.110.10">
    <property type="entry name" value="Butyryl-CoA Dehydrogenase, subunit A, domain 2"/>
    <property type="match status" value="1"/>
</dbReference>
<keyword evidence="3" id="KW-1185">Reference proteome</keyword>
<gene>
    <name evidence="2" type="ORF">HRV97_04020</name>
</gene>
<dbReference type="InterPro" id="IPR009100">
    <property type="entry name" value="AcylCoA_DH/oxidase_NM_dom_sf"/>
</dbReference>
<dbReference type="InterPro" id="IPR050741">
    <property type="entry name" value="Acyl-CoA_dehydrogenase"/>
</dbReference>
<organism evidence="2 3">
    <name type="scientific">Sphingomonas hominis</name>
    <dbReference type="NCBI Taxonomy" id="2741495"/>
    <lineage>
        <taxon>Bacteria</taxon>
        <taxon>Pseudomonadati</taxon>
        <taxon>Pseudomonadota</taxon>
        <taxon>Alphaproteobacteria</taxon>
        <taxon>Sphingomonadales</taxon>
        <taxon>Sphingomonadaceae</taxon>
        <taxon>Sphingomonas</taxon>
    </lineage>
</organism>
<dbReference type="SUPFAM" id="SSF47203">
    <property type="entry name" value="Acyl-CoA dehydrogenase C-terminal domain-like"/>
    <property type="match status" value="1"/>
</dbReference>
<keyword evidence="1" id="KW-0560">Oxidoreductase</keyword>
<name>A0ABX2JDV1_9SPHN</name>
<reference evidence="2 3" key="1">
    <citation type="submission" date="2020-06" db="EMBL/GenBank/DDBJ databases">
        <title>Sphingomonas hominis sp. nov., a member of the Sphingomonas, isolated from the hair of a 22-year-old girl.</title>
        <authorList>
            <person name="Zhang D.-F."/>
            <person name="Cui X.-W."/>
        </authorList>
    </citation>
    <scope>NUCLEOTIDE SEQUENCE [LARGE SCALE GENOMIC DNA]</scope>
    <source>
        <strain evidence="2 3">HHU CXW</strain>
    </source>
</reference>
<proteinExistence type="predicted"/>
<dbReference type="PANTHER" id="PTHR48083">
    <property type="entry name" value="MEDIUM-CHAIN SPECIFIC ACYL-COA DEHYDROGENASE, MITOCHONDRIAL-RELATED"/>
    <property type="match status" value="1"/>
</dbReference>
<dbReference type="PANTHER" id="PTHR48083:SF37">
    <property type="entry name" value="DEHYDROGENASE, PUTATIVE-RELATED"/>
    <property type="match status" value="1"/>
</dbReference>
<protein>
    <submittedName>
        <fullName evidence="2">Acyl-CoA dehydrogenase</fullName>
    </submittedName>
</protein>
<dbReference type="Proteomes" id="UP000621447">
    <property type="component" value="Unassembled WGS sequence"/>
</dbReference>
<sequence>MEPALGTRGSLAERVREVARDWDQVNGPETFPADRLRVLAEIGALSSFVMLNDCSAIAELLTTLRLIGGADLSLGRVFEGHVNAAQLIHAYGSDEQRAELEHDLARGRCYGVWNTGPTPPMRICASSDGFLLSGAKNFATGAGHIDKALITATRDDGGKQLVVVDVAADRSRVDNTAWQVRGMRGTMSGTFDFDGMLVPESALIGAPDLYEREPRFSAGAWRFTAVQLGAVEALLRHWRDHLVASGKGSDAIQRARIAAAFVATRSAALWVTQAARLAETEAPQAIAHVLMTRGVVEEAGLLVMEGASRAVGTASFFASSRIDRITRDLGLYLRQPVPDQARDRAAAAWLEADCWGENEWW</sequence>
<dbReference type="InterPro" id="IPR046373">
    <property type="entry name" value="Acyl-CoA_Oxase/DH_mid-dom_sf"/>
</dbReference>
<dbReference type="Gene3D" id="1.10.540.10">
    <property type="entry name" value="Acyl-CoA dehydrogenase/oxidase, N-terminal domain"/>
    <property type="match status" value="1"/>
</dbReference>
<evidence type="ECO:0000256" key="1">
    <source>
        <dbReference type="ARBA" id="ARBA00023002"/>
    </source>
</evidence>
<evidence type="ECO:0000313" key="2">
    <source>
        <dbReference type="EMBL" id="NTS64327.1"/>
    </source>
</evidence>
<dbReference type="InterPro" id="IPR037069">
    <property type="entry name" value="AcylCoA_DH/ox_N_sf"/>
</dbReference>
<accession>A0ABX2JDV1</accession>
<evidence type="ECO:0000313" key="3">
    <source>
        <dbReference type="Proteomes" id="UP000621447"/>
    </source>
</evidence>
<dbReference type="EMBL" id="JABULH010000001">
    <property type="protein sequence ID" value="NTS64327.1"/>
    <property type="molecule type" value="Genomic_DNA"/>
</dbReference>
<dbReference type="SUPFAM" id="SSF56645">
    <property type="entry name" value="Acyl-CoA dehydrogenase NM domain-like"/>
    <property type="match status" value="1"/>
</dbReference>
<dbReference type="InterPro" id="IPR036250">
    <property type="entry name" value="AcylCo_DH-like_C"/>
</dbReference>